<dbReference type="Proteomes" id="UP000054498">
    <property type="component" value="Unassembled WGS sequence"/>
</dbReference>
<reference evidence="5 6" key="1">
    <citation type="journal article" date="2013" name="BMC Genomics">
        <title>Reconstruction of the lipid metabolism for the microalga Monoraphidium neglectum from its genome sequence reveals characteristics suitable for biofuel production.</title>
        <authorList>
            <person name="Bogen C."/>
            <person name="Al-Dilaimi A."/>
            <person name="Albersmeier A."/>
            <person name="Wichmann J."/>
            <person name="Grundmann M."/>
            <person name="Rupp O."/>
            <person name="Lauersen K.J."/>
            <person name="Blifernez-Klassen O."/>
            <person name="Kalinowski J."/>
            <person name="Goesmann A."/>
            <person name="Mussgnug J.H."/>
            <person name="Kruse O."/>
        </authorList>
    </citation>
    <scope>NUCLEOTIDE SEQUENCE [LARGE SCALE GENOMIC DNA]</scope>
    <source>
        <strain evidence="5 6">SAG 48.87</strain>
    </source>
</reference>
<dbReference type="OrthoDB" id="550202at2759"/>
<dbReference type="RefSeq" id="XP_013906137.1">
    <property type="nucleotide sequence ID" value="XM_014050683.1"/>
</dbReference>
<dbReference type="Gene3D" id="3.40.50.2000">
    <property type="entry name" value="Glycogen Phosphorylase B"/>
    <property type="match status" value="2"/>
</dbReference>
<dbReference type="KEGG" id="mng:MNEG_0839"/>
<dbReference type="EMBL" id="KK100293">
    <property type="protein sequence ID" value="KIZ07118.1"/>
    <property type="molecule type" value="Genomic_DNA"/>
</dbReference>
<evidence type="ECO:0000256" key="2">
    <source>
        <dbReference type="ARBA" id="ARBA00022679"/>
    </source>
</evidence>
<dbReference type="InterPro" id="IPR002213">
    <property type="entry name" value="UDP_glucos_trans"/>
</dbReference>
<keyword evidence="3 5" id="KW-0328">Glycosyltransferase</keyword>
<evidence type="ECO:0000313" key="6">
    <source>
        <dbReference type="Proteomes" id="UP000054498"/>
    </source>
</evidence>
<dbReference type="Pfam" id="PF00201">
    <property type="entry name" value="UDPGT"/>
    <property type="match status" value="1"/>
</dbReference>
<evidence type="ECO:0000256" key="4">
    <source>
        <dbReference type="RuleBase" id="RU362057"/>
    </source>
</evidence>
<keyword evidence="6" id="KW-1185">Reference proteome</keyword>
<sequence length="461" mass="49523">MVYLFVSIPLDGHIKPALSVAAALNGRLAAAGSSEVRFAALSRDRARVEAAGIEFVDLGDLSPDDNLELERLKAATIGTSDAASAATFDMFTMLEAKMLPPLLKAIDTGSADVIVADFAAMAGHDAAEARRLPLVVLQQIPLGLALLCSGHNSYNLPSHVPLEMAGPLMQPERLSLLQRAVNPLLKRWVYTRIAAMTGPRRAAARKAGGLVAAQGFGDLEMMGWGAAVPRVMNLVSGVMDLEVERELPPGWHMTGPQNVAINDQTFPMPLEDGPVRDFLTQAEEADQPVVYVATGTIVRLTQGQVDAVVEAMRAVEGARFVWSLPKESQLLLSSDFHAWSQGRVLVLSWAPQQALLSSSQVELFVTHGGLNSTYEGLAAGKPLVVMPFFGDQPVNAQHIVNKGLGAQVDPWTLTAAKLTRAIEAQLADREAARRVAELGARLRRQSGAQRAAELLERFGRQ</sequence>
<evidence type="ECO:0000313" key="5">
    <source>
        <dbReference type="EMBL" id="KIZ07118.1"/>
    </source>
</evidence>
<dbReference type="PROSITE" id="PS00375">
    <property type="entry name" value="UDPGT"/>
    <property type="match status" value="1"/>
</dbReference>
<dbReference type="GO" id="GO:0008194">
    <property type="term" value="F:UDP-glycosyltransferase activity"/>
    <property type="evidence" value="ECO:0007669"/>
    <property type="project" value="InterPro"/>
</dbReference>
<name>A0A0D2KA20_9CHLO</name>
<gene>
    <name evidence="5" type="ORF">MNEG_0839</name>
</gene>
<dbReference type="EC" id="2.4.1.-" evidence="4"/>
<dbReference type="PANTHER" id="PTHR48050">
    <property type="entry name" value="STEROL 3-BETA-GLUCOSYLTRANSFERASE"/>
    <property type="match status" value="1"/>
</dbReference>
<evidence type="ECO:0000256" key="1">
    <source>
        <dbReference type="ARBA" id="ARBA00009995"/>
    </source>
</evidence>
<dbReference type="AlphaFoldDB" id="A0A0D2KA20"/>
<dbReference type="GeneID" id="25726957"/>
<accession>A0A0D2KA20</accession>
<organism evidence="5 6">
    <name type="scientific">Monoraphidium neglectum</name>
    <dbReference type="NCBI Taxonomy" id="145388"/>
    <lineage>
        <taxon>Eukaryota</taxon>
        <taxon>Viridiplantae</taxon>
        <taxon>Chlorophyta</taxon>
        <taxon>core chlorophytes</taxon>
        <taxon>Chlorophyceae</taxon>
        <taxon>CS clade</taxon>
        <taxon>Sphaeropleales</taxon>
        <taxon>Selenastraceae</taxon>
        <taxon>Monoraphidium</taxon>
    </lineage>
</organism>
<evidence type="ECO:0000256" key="3">
    <source>
        <dbReference type="RuleBase" id="RU003718"/>
    </source>
</evidence>
<dbReference type="InterPro" id="IPR035595">
    <property type="entry name" value="UDP_glycos_trans_CS"/>
</dbReference>
<keyword evidence="2 3" id="KW-0808">Transferase</keyword>
<comment type="similarity">
    <text evidence="1 3">Belongs to the UDP-glycosyltransferase family.</text>
</comment>
<dbReference type="PANTHER" id="PTHR48050:SF13">
    <property type="entry name" value="STEROL 3-BETA-GLUCOSYLTRANSFERASE UGT80A2"/>
    <property type="match status" value="1"/>
</dbReference>
<dbReference type="SUPFAM" id="SSF53756">
    <property type="entry name" value="UDP-Glycosyltransferase/glycogen phosphorylase"/>
    <property type="match status" value="1"/>
</dbReference>
<protein>
    <recommendedName>
        <fullName evidence="4">Glycosyltransferase</fullName>
        <ecNumber evidence="4">2.4.1.-</ecNumber>
    </recommendedName>
</protein>
<dbReference type="InterPro" id="IPR050426">
    <property type="entry name" value="Glycosyltransferase_28"/>
</dbReference>
<dbReference type="CDD" id="cd03784">
    <property type="entry name" value="GT1_Gtf-like"/>
    <property type="match status" value="1"/>
</dbReference>
<proteinExistence type="inferred from homology"/>